<dbReference type="InterPro" id="IPR007577">
    <property type="entry name" value="GlycoTrfase_DXD_sugar-bd_CS"/>
</dbReference>
<dbReference type="InterPro" id="IPR039367">
    <property type="entry name" value="Och1-like"/>
</dbReference>
<dbReference type="Pfam" id="PF04488">
    <property type="entry name" value="Gly_transf_sug"/>
    <property type="match status" value="1"/>
</dbReference>
<dbReference type="PANTHER" id="PTHR31834">
    <property type="entry name" value="INITIATION-SPECIFIC ALPHA-1,6-MANNOSYLTRANSFERASE"/>
    <property type="match status" value="1"/>
</dbReference>
<keyword evidence="4" id="KW-1185">Reference proteome</keyword>
<dbReference type="GO" id="GO:0000136">
    <property type="term" value="C:mannan polymerase complex"/>
    <property type="evidence" value="ECO:0007669"/>
    <property type="project" value="TreeGrafter"/>
</dbReference>
<evidence type="ECO:0000313" key="3">
    <source>
        <dbReference type="EMBL" id="EGW34530.1"/>
    </source>
</evidence>
<organism evidence="4">
    <name type="scientific">Spathaspora passalidarum (strain NRRL Y-27907 / 11-Y1)</name>
    <dbReference type="NCBI Taxonomy" id="619300"/>
    <lineage>
        <taxon>Eukaryota</taxon>
        <taxon>Fungi</taxon>
        <taxon>Dikarya</taxon>
        <taxon>Ascomycota</taxon>
        <taxon>Saccharomycotina</taxon>
        <taxon>Pichiomycetes</taxon>
        <taxon>Debaryomycetaceae</taxon>
        <taxon>Spathaspora</taxon>
    </lineage>
</organism>
<dbReference type="eggNOG" id="ENOG502QW2I">
    <property type="taxonomic scope" value="Eukaryota"/>
</dbReference>
<evidence type="ECO:0008006" key="5">
    <source>
        <dbReference type="Google" id="ProtNLM"/>
    </source>
</evidence>
<dbReference type="Gene3D" id="3.90.550.20">
    <property type="match status" value="1"/>
</dbReference>
<comment type="similarity">
    <text evidence="1">Belongs to the glycosyltransferase 32 family.</text>
</comment>
<reference evidence="3 4" key="1">
    <citation type="journal article" date="2011" name="Proc. Natl. Acad. Sci. U.S.A.">
        <title>Comparative genomics of xylose-fermenting fungi for enhanced biofuel production.</title>
        <authorList>
            <person name="Wohlbach D.J."/>
            <person name="Kuo A."/>
            <person name="Sato T.K."/>
            <person name="Potts K.M."/>
            <person name="Salamov A.A."/>
            <person name="LaButti K.M."/>
            <person name="Sun H."/>
            <person name="Clum A."/>
            <person name="Pangilinan J.L."/>
            <person name="Lindquist E.A."/>
            <person name="Lucas S."/>
            <person name="Lapidus A."/>
            <person name="Jin M."/>
            <person name="Gunawan C."/>
            <person name="Balan V."/>
            <person name="Dale B.E."/>
            <person name="Jeffries T.W."/>
            <person name="Zinkel R."/>
            <person name="Barry K.W."/>
            <person name="Grigoriev I.V."/>
            <person name="Gasch A.P."/>
        </authorList>
    </citation>
    <scope>NUCLEOTIDE SEQUENCE [LARGE SCALE GENOMIC DNA]</scope>
    <source>
        <strain evidence="4">NRRL Y-27907 / 11-Y1</strain>
    </source>
</reference>
<evidence type="ECO:0000256" key="2">
    <source>
        <dbReference type="SAM" id="MobiDB-lite"/>
    </source>
</evidence>
<dbReference type="Proteomes" id="UP000000709">
    <property type="component" value="Unassembled WGS sequence"/>
</dbReference>
<dbReference type="AlphaFoldDB" id="G3AJ18"/>
<gene>
    <name evidence="3" type="ORF">SPAPADRAFT_59962</name>
</gene>
<sequence>MWKVGVDHPDFPESFTTLRQTWLDKSPEYEYIVKTNAECDAMIAELYADVPEIIHAYNIMPEVILQCDLGRYLILYAYGGIYTDLDTKLLKPIEDWFSSQESYLNKTLNLGLVVGIESDRPDWKTCCARRLQIQTWTIMARKGHPFLAELINSIVEHTLWREETGQLGVRMGRDASDNVINWTGPGRFTDFTFKYINNVLQTDFDNYETVINESFLTQTKLPIIIGDAMILPEECMHPTKKSKKGEFIDPRAHVRHVGSNVWKTDQKNKNKNKEGDKKKEDKKVDDKKADKKVDDKKADKKVDDKKVDKQEKPST</sequence>
<evidence type="ECO:0000256" key="1">
    <source>
        <dbReference type="ARBA" id="ARBA00009003"/>
    </source>
</evidence>
<dbReference type="InParanoid" id="G3AJ18"/>
<evidence type="ECO:0000313" key="4">
    <source>
        <dbReference type="Proteomes" id="UP000000709"/>
    </source>
</evidence>
<proteinExistence type="inferred from homology"/>
<dbReference type="HOGENOM" id="CLU_022381_5_0_1"/>
<dbReference type="STRING" id="619300.G3AJ18"/>
<dbReference type="OrthoDB" id="409543at2759"/>
<dbReference type="RefSeq" id="XP_007374114.1">
    <property type="nucleotide sequence ID" value="XM_007374052.1"/>
</dbReference>
<dbReference type="GO" id="GO:0006487">
    <property type="term" value="P:protein N-linked glycosylation"/>
    <property type="evidence" value="ECO:0007669"/>
    <property type="project" value="TreeGrafter"/>
</dbReference>
<protein>
    <recommendedName>
        <fullName evidence="5">Initiation-specific alpha-1,6-mannosyltransferase</fullName>
    </recommendedName>
</protein>
<accession>G3AJ18</accession>
<dbReference type="InterPro" id="IPR029044">
    <property type="entry name" value="Nucleotide-diphossugar_trans"/>
</dbReference>
<dbReference type="SUPFAM" id="SSF53448">
    <property type="entry name" value="Nucleotide-diphospho-sugar transferases"/>
    <property type="match status" value="1"/>
</dbReference>
<dbReference type="GO" id="GO:0000009">
    <property type="term" value="F:alpha-1,6-mannosyltransferase activity"/>
    <property type="evidence" value="ECO:0007669"/>
    <property type="project" value="InterPro"/>
</dbReference>
<dbReference type="GeneID" id="18873154"/>
<dbReference type="KEGG" id="spaa:SPAPADRAFT_59962"/>
<feature type="region of interest" description="Disordered" evidence="2">
    <location>
        <begin position="257"/>
        <end position="315"/>
    </location>
</feature>
<dbReference type="OMA" id="VPIREWI"/>
<feature type="compositionally biased region" description="Basic and acidic residues" evidence="2">
    <location>
        <begin position="264"/>
        <end position="315"/>
    </location>
</feature>
<dbReference type="EMBL" id="GL996500">
    <property type="protein sequence ID" value="EGW34530.1"/>
    <property type="molecule type" value="Genomic_DNA"/>
</dbReference>
<dbReference type="PANTHER" id="PTHR31834:SF1">
    <property type="entry name" value="INITIATION-SPECIFIC ALPHA-1,6-MANNOSYLTRANSFERASE"/>
    <property type="match status" value="1"/>
</dbReference>
<name>G3AJ18_SPAPN</name>